<evidence type="ECO:0000256" key="5">
    <source>
        <dbReference type="ARBA" id="ARBA00022692"/>
    </source>
</evidence>
<evidence type="ECO:0000256" key="2">
    <source>
        <dbReference type="ARBA" id="ARBA00007651"/>
    </source>
</evidence>
<feature type="transmembrane region" description="Helical" evidence="8">
    <location>
        <begin position="62"/>
        <end position="81"/>
    </location>
</feature>
<evidence type="ECO:0000313" key="11">
    <source>
        <dbReference type="EMBL" id="KAK8913937.1"/>
    </source>
</evidence>
<accession>A0AAP0FT45</accession>
<comment type="subunit">
    <text evidence="3 8">Homodimer and heterodimers.</text>
</comment>
<dbReference type="PANTHER" id="PTHR33573:SF57">
    <property type="entry name" value="CASP-LIKE PROTEIN 4B1"/>
    <property type="match status" value="1"/>
</dbReference>
<keyword evidence="6 8" id="KW-1133">Transmembrane helix</keyword>
<evidence type="ECO:0000256" key="7">
    <source>
        <dbReference type="ARBA" id="ARBA00023136"/>
    </source>
</evidence>
<reference evidence="11 12" key="1">
    <citation type="journal article" date="2022" name="Nat. Plants">
        <title>Genomes of leafy and leafless Platanthera orchids illuminate the evolution of mycoheterotrophy.</title>
        <authorList>
            <person name="Li M.H."/>
            <person name="Liu K.W."/>
            <person name="Li Z."/>
            <person name="Lu H.C."/>
            <person name="Ye Q.L."/>
            <person name="Zhang D."/>
            <person name="Wang J.Y."/>
            <person name="Li Y.F."/>
            <person name="Zhong Z.M."/>
            <person name="Liu X."/>
            <person name="Yu X."/>
            <person name="Liu D.K."/>
            <person name="Tu X.D."/>
            <person name="Liu B."/>
            <person name="Hao Y."/>
            <person name="Liao X.Y."/>
            <person name="Jiang Y.T."/>
            <person name="Sun W.H."/>
            <person name="Chen J."/>
            <person name="Chen Y.Q."/>
            <person name="Ai Y."/>
            <person name="Zhai J.W."/>
            <person name="Wu S.S."/>
            <person name="Zhou Z."/>
            <person name="Hsiao Y.Y."/>
            <person name="Wu W.L."/>
            <person name="Chen Y.Y."/>
            <person name="Lin Y.F."/>
            <person name="Hsu J.L."/>
            <person name="Li C.Y."/>
            <person name="Wang Z.W."/>
            <person name="Zhao X."/>
            <person name="Zhong W.Y."/>
            <person name="Ma X.K."/>
            <person name="Ma L."/>
            <person name="Huang J."/>
            <person name="Chen G.Z."/>
            <person name="Huang M.Z."/>
            <person name="Huang L."/>
            <person name="Peng D.H."/>
            <person name="Luo Y.B."/>
            <person name="Zou S.Q."/>
            <person name="Chen S.P."/>
            <person name="Lan S."/>
            <person name="Tsai W.C."/>
            <person name="Van de Peer Y."/>
            <person name="Liu Z.J."/>
        </authorList>
    </citation>
    <scope>NUCLEOTIDE SEQUENCE [LARGE SCALE GENOMIC DNA]</scope>
    <source>
        <tissue evidence="11">Leaf</tissue>
    </source>
</reference>
<feature type="domain" description="Casparian strip membrane protein" evidence="10">
    <location>
        <begin position="59"/>
        <end position="178"/>
    </location>
</feature>
<keyword evidence="7 8" id="KW-0472">Membrane</keyword>
<evidence type="ECO:0000259" key="10">
    <source>
        <dbReference type="Pfam" id="PF04535"/>
    </source>
</evidence>
<evidence type="ECO:0000256" key="4">
    <source>
        <dbReference type="ARBA" id="ARBA00022475"/>
    </source>
</evidence>
<dbReference type="Proteomes" id="UP001418222">
    <property type="component" value="Unassembled WGS sequence"/>
</dbReference>
<comment type="similarity">
    <text evidence="2 8">Belongs to the Casparian strip membrane proteins (CASP) family.</text>
</comment>
<dbReference type="InterPro" id="IPR006702">
    <property type="entry name" value="CASP_dom"/>
</dbReference>
<proteinExistence type="inferred from homology"/>
<keyword evidence="12" id="KW-1185">Reference proteome</keyword>
<evidence type="ECO:0000256" key="3">
    <source>
        <dbReference type="ARBA" id="ARBA00011489"/>
    </source>
</evidence>
<dbReference type="Pfam" id="PF04535">
    <property type="entry name" value="CASP_dom"/>
    <property type="match status" value="1"/>
</dbReference>
<name>A0AAP0FT45_9ASPA</name>
<feature type="compositionally biased region" description="Basic and acidic residues" evidence="9">
    <location>
        <begin position="20"/>
        <end position="32"/>
    </location>
</feature>
<organism evidence="11 12">
    <name type="scientific">Platanthera zijinensis</name>
    <dbReference type="NCBI Taxonomy" id="2320716"/>
    <lineage>
        <taxon>Eukaryota</taxon>
        <taxon>Viridiplantae</taxon>
        <taxon>Streptophyta</taxon>
        <taxon>Embryophyta</taxon>
        <taxon>Tracheophyta</taxon>
        <taxon>Spermatophyta</taxon>
        <taxon>Magnoliopsida</taxon>
        <taxon>Liliopsida</taxon>
        <taxon>Asparagales</taxon>
        <taxon>Orchidaceae</taxon>
        <taxon>Orchidoideae</taxon>
        <taxon>Orchideae</taxon>
        <taxon>Orchidinae</taxon>
        <taxon>Platanthera</taxon>
    </lineage>
</organism>
<evidence type="ECO:0000313" key="12">
    <source>
        <dbReference type="Proteomes" id="UP001418222"/>
    </source>
</evidence>
<evidence type="ECO:0000256" key="9">
    <source>
        <dbReference type="SAM" id="MobiDB-lite"/>
    </source>
</evidence>
<dbReference type="PANTHER" id="PTHR33573">
    <property type="entry name" value="CASP-LIKE PROTEIN 4A4"/>
    <property type="match status" value="1"/>
</dbReference>
<gene>
    <name evidence="11" type="ORF">KSP39_PZI023733</name>
</gene>
<evidence type="ECO:0000256" key="8">
    <source>
        <dbReference type="RuleBase" id="RU361233"/>
    </source>
</evidence>
<comment type="caution">
    <text evidence="11">The sequence shown here is derived from an EMBL/GenBank/DDBJ whole genome shotgun (WGS) entry which is preliminary data.</text>
</comment>
<comment type="subcellular location">
    <subcellularLocation>
        <location evidence="1 8">Cell membrane</location>
        <topology evidence="1 8">Multi-pass membrane protein</topology>
    </subcellularLocation>
</comment>
<keyword evidence="4 8" id="KW-1003">Cell membrane</keyword>
<dbReference type="AlphaFoldDB" id="A0AAP0FT45"/>
<keyword evidence="5 8" id="KW-0812">Transmembrane</keyword>
<evidence type="ECO:0000256" key="1">
    <source>
        <dbReference type="ARBA" id="ARBA00004651"/>
    </source>
</evidence>
<comment type="caution">
    <text evidence="8">Lacks conserved residue(s) required for the propagation of feature annotation.</text>
</comment>
<protein>
    <recommendedName>
        <fullName evidence="8">CASP-like protein</fullName>
    </recommendedName>
</protein>
<dbReference type="EMBL" id="JBBWWQ010000021">
    <property type="protein sequence ID" value="KAK8913937.1"/>
    <property type="molecule type" value="Genomic_DNA"/>
</dbReference>
<dbReference type="GO" id="GO:0005886">
    <property type="term" value="C:plasma membrane"/>
    <property type="evidence" value="ECO:0007669"/>
    <property type="project" value="UniProtKB-SubCell"/>
</dbReference>
<feature type="region of interest" description="Disordered" evidence="9">
    <location>
        <begin position="1"/>
        <end position="42"/>
    </location>
</feature>
<feature type="transmembrane region" description="Helical" evidence="8">
    <location>
        <begin position="96"/>
        <end position="115"/>
    </location>
</feature>
<evidence type="ECO:0000256" key="6">
    <source>
        <dbReference type="ARBA" id="ARBA00022989"/>
    </source>
</evidence>
<sequence length="210" mass="22373">MAAPTNGSGKQPADPPPETKGARRTDDVEDQRPPPAGAGTAGIPSFVQRLIRRENLQEKGGLLLQALGLLFSLLSAIIMASNKHGDWMDFDRYDEYRYLLAISILVFLYSLGQVIRQVHLSSTGHDVLPARKSAIFSFAGDQAAAYLMISALSAAIPITNNMRRGADNLFTDASSASISVPYGRVTGVAVSDRVDPATVLPLSPAGTYTG</sequence>